<evidence type="ECO:0000313" key="5">
    <source>
        <dbReference type="EMBL" id="MDD7971491.1"/>
    </source>
</evidence>
<gene>
    <name evidence="5" type="ORF">PUT78_10280</name>
</gene>
<evidence type="ECO:0000256" key="1">
    <source>
        <dbReference type="ARBA" id="ARBA00022555"/>
    </source>
</evidence>
<dbReference type="InterPro" id="IPR002547">
    <property type="entry name" value="tRNA-bd_dom"/>
</dbReference>
<keyword evidence="6" id="KW-1185">Reference proteome</keyword>
<evidence type="ECO:0000256" key="3">
    <source>
        <dbReference type="PROSITE-ProRule" id="PRU00209"/>
    </source>
</evidence>
<dbReference type="InterPro" id="IPR051270">
    <property type="entry name" value="Tyrosine-tRNA_ligase_regulator"/>
</dbReference>
<dbReference type="PROSITE" id="PS50886">
    <property type="entry name" value="TRBD"/>
    <property type="match status" value="1"/>
</dbReference>
<dbReference type="NCBIfam" id="TIGR02222">
    <property type="entry name" value="chap_CsaA"/>
    <property type="match status" value="1"/>
</dbReference>
<reference evidence="5" key="1">
    <citation type="submission" date="2023-02" db="EMBL/GenBank/DDBJ databases">
        <title>Description of Roseinatronobacter alkalisoli sp. nov., an alkaliphilic bacerium isolated from soda soil.</title>
        <authorList>
            <person name="Wei W."/>
        </authorList>
    </citation>
    <scope>NUCLEOTIDE SEQUENCE</scope>
    <source>
        <strain evidence="5">HJB301</strain>
    </source>
</reference>
<dbReference type="PANTHER" id="PTHR11586">
    <property type="entry name" value="TRNA-AMINOACYLATION COFACTOR ARC1 FAMILY MEMBER"/>
    <property type="match status" value="1"/>
</dbReference>
<dbReference type="InterPro" id="IPR012340">
    <property type="entry name" value="NA-bd_OB-fold"/>
</dbReference>
<organism evidence="5 6">
    <name type="scientific">Roseinatronobacter alkalisoli</name>
    <dbReference type="NCBI Taxonomy" id="3028235"/>
    <lineage>
        <taxon>Bacteria</taxon>
        <taxon>Pseudomonadati</taxon>
        <taxon>Pseudomonadota</taxon>
        <taxon>Alphaproteobacteria</taxon>
        <taxon>Rhodobacterales</taxon>
        <taxon>Paracoccaceae</taxon>
        <taxon>Roseinatronobacter</taxon>
    </lineage>
</organism>
<evidence type="ECO:0000259" key="4">
    <source>
        <dbReference type="PROSITE" id="PS50886"/>
    </source>
</evidence>
<dbReference type="RefSeq" id="WP_274352169.1">
    <property type="nucleotide sequence ID" value="NZ_JAQZSM010000007.1"/>
</dbReference>
<dbReference type="NCBIfam" id="NF007494">
    <property type="entry name" value="PRK10089.1-3"/>
    <property type="match status" value="1"/>
</dbReference>
<accession>A0ABT5TAR3</accession>
<dbReference type="Proteomes" id="UP001431784">
    <property type="component" value="Unassembled WGS sequence"/>
</dbReference>
<comment type="caution">
    <text evidence="5">The sequence shown here is derived from an EMBL/GenBank/DDBJ whole genome shotgun (WGS) entry which is preliminary data.</text>
</comment>
<proteinExistence type="predicted"/>
<dbReference type="Gene3D" id="2.40.50.140">
    <property type="entry name" value="Nucleic acid-binding proteins"/>
    <property type="match status" value="1"/>
</dbReference>
<dbReference type="Pfam" id="PF01588">
    <property type="entry name" value="tRNA_bind"/>
    <property type="match status" value="1"/>
</dbReference>
<sequence length="113" mass="12409">MTNPISFDDFLKVDIRAGRISRAEPFAQARKPAIKLWIDFGPELGEKKSSAQITGLYTPETLIGRQVMAVVNFPPRQIGPFMSEVLVLGVSDAQGHISLLAPDHDVPEGARMH</sequence>
<dbReference type="EMBL" id="JAQZSM010000007">
    <property type="protein sequence ID" value="MDD7971491.1"/>
    <property type="molecule type" value="Genomic_DNA"/>
</dbReference>
<dbReference type="PANTHER" id="PTHR11586:SF37">
    <property type="entry name" value="TRNA-BINDING DOMAIN-CONTAINING PROTEIN"/>
    <property type="match status" value="1"/>
</dbReference>
<keyword evidence="1 3" id="KW-0820">tRNA-binding</keyword>
<dbReference type="SUPFAM" id="SSF50249">
    <property type="entry name" value="Nucleic acid-binding proteins"/>
    <property type="match status" value="1"/>
</dbReference>
<evidence type="ECO:0000256" key="2">
    <source>
        <dbReference type="ARBA" id="ARBA00022884"/>
    </source>
</evidence>
<dbReference type="CDD" id="cd02798">
    <property type="entry name" value="tRNA_bind_CsaA"/>
    <property type="match status" value="1"/>
</dbReference>
<evidence type="ECO:0000313" key="6">
    <source>
        <dbReference type="Proteomes" id="UP001431784"/>
    </source>
</evidence>
<keyword evidence="2 3" id="KW-0694">RNA-binding</keyword>
<dbReference type="NCBIfam" id="NF007495">
    <property type="entry name" value="PRK10089.1-4"/>
    <property type="match status" value="1"/>
</dbReference>
<name>A0ABT5TAR3_9RHOB</name>
<feature type="domain" description="TRNA-binding" evidence="4">
    <location>
        <begin position="9"/>
        <end position="113"/>
    </location>
</feature>
<dbReference type="InterPro" id="IPR008231">
    <property type="entry name" value="CsaA"/>
</dbReference>
<protein>
    <submittedName>
        <fullName evidence="5">tRNA-binding protein</fullName>
    </submittedName>
</protein>